<reference evidence="1 2" key="1">
    <citation type="journal article" date="2023" name="Arcadia Sci">
        <title>De novo assembly of a long-read Amblyomma americanum tick genome.</title>
        <authorList>
            <person name="Chou S."/>
            <person name="Poskanzer K.E."/>
            <person name="Rollins M."/>
            <person name="Thuy-Boun P.S."/>
        </authorList>
    </citation>
    <scope>NUCLEOTIDE SEQUENCE [LARGE SCALE GENOMIC DNA]</scope>
    <source>
        <strain evidence="1">F_SG_1</strain>
        <tissue evidence="1">Salivary glands</tissue>
    </source>
</reference>
<keyword evidence="2" id="KW-1185">Reference proteome</keyword>
<proteinExistence type="predicted"/>
<organism evidence="1 2">
    <name type="scientific">Amblyomma americanum</name>
    <name type="common">Lone star tick</name>
    <dbReference type="NCBI Taxonomy" id="6943"/>
    <lineage>
        <taxon>Eukaryota</taxon>
        <taxon>Metazoa</taxon>
        <taxon>Ecdysozoa</taxon>
        <taxon>Arthropoda</taxon>
        <taxon>Chelicerata</taxon>
        <taxon>Arachnida</taxon>
        <taxon>Acari</taxon>
        <taxon>Parasitiformes</taxon>
        <taxon>Ixodida</taxon>
        <taxon>Ixodoidea</taxon>
        <taxon>Ixodidae</taxon>
        <taxon>Amblyomminae</taxon>
        <taxon>Amblyomma</taxon>
    </lineage>
</organism>
<gene>
    <name evidence="1" type="ORF">V5799_024569</name>
</gene>
<evidence type="ECO:0000313" key="2">
    <source>
        <dbReference type="Proteomes" id="UP001321473"/>
    </source>
</evidence>
<dbReference type="AlphaFoldDB" id="A0AAQ4EBS1"/>
<sequence>MFRDRLAGTISSGAYGGAERISSIHGARTFRNSAVHGQDSCGPRATGTPHGGKAGEGTVCTASQCYCGHLLLAHLAEQGRMDEESMPANATAFLCDPGTFQGACAYPMSVCVPYEH</sequence>
<accession>A0AAQ4EBS1</accession>
<dbReference type="EMBL" id="JARKHS020018712">
    <property type="protein sequence ID" value="KAK8772186.1"/>
    <property type="molecule type" value="Genomic_DNA"/>
</dbReference>
<comment type="caution">
    <text evidence="1">The sequence shown here is derived from an EMBL/GenBank/DDBJ whole genome shotgun (WGS) entry which is preliminary data.</text>
</comment>
<protein>
    <submittedName>
        <fullName evidence="1">Uncharacterized protein</fullName>
    </submittedName>
</protein>
<evidence type="ECO:0000313" key="1">
    <source>
        <dbReference type="EMBL" id="KAK8772186.1"/>
    </source>
</evidence>
<dbReference type="Proteomes" id="UP001321473">
    <property type="component" value="Unassembled WGS sequence"/>
</dbReference>
<name>A0AAQ4EBS1_AMBAM</name>